<keyword evidence="2" id="KW-1185">Reference proteome</keyword>
<reference evidence="1 2" key="1">
    <citation type="submission" date="2019-03" db="EMBL/GenBank/DDBJ databases">
        <title>Draft genome sequences of novel Actinobacteria.</title>
        <authorList>
            <person name="Sahin N."/>
            <person name="Ay H."/>
            <person name="Saygin H."/>
        </authorList>
    </citation>
    <scope>NUCLEOTIDE SEQUENCE [LARGE SCALE GENOMIC DNA]</scope>
    <source>
        <strain evidence="1 2">CH32</strain>
    </source>
</reference>
<dbReference type="OrthoDB" id="123307at2"/>
<name>A0A4R4ZG14_9ACTN</name>
<protein>
    <submittedName>
        <fullName evidence="1">Uncharacterized protein</fullName>
    </submittedName>
</protein>
<dbReference type="RefSeq" id="WP_132608347.1">
    <property type="nucleotide sequence ID" value="NZ_SMKQ01000002.1"/>
</dbReference>
<sequence length="139" mass="14751">MQWIATERVSGLVPAPGSLAFVQDLLNSTSDGRPPPRHVHPDLLLDLTAAQEWLTAAGESLGEARGVDLAVPSLSEEDLPALREIREELRRLVSGPADADEVFRPTRLAAVAVTIETRPGPRFVTAPTGEAGAGSPPRC</sequence>
<organism evidence="1 2">
    <name type="scientific">Nonomuraea terrae</name>
    <dbReference type="NCBI Taxonomy" id="2530383"/>
    <lineage>
        <taxon>Bacteria</taxon>
        <taxon>Bacillati</taxon>
        <taxon>Actinomycetota</taxon>
        <taxon>Actinomycetes</taxon>
        <taxon>Streptosporangiales</taxon>
        <taxon>Streptosporangiaceae</taxon>
        <taxon>Nonomuraea</taxon>
    </lineage>
</organism>
<gene>
    <name evidence="1" type="ORF">E1286_01390</name>
</gene>
<accession>A0A4R4ZG14</accession>
<dbReference type="InterPro" id="IPR023286">
    <property type="entry name" value="ABATE_dom_sf"/>
</dbReference>
<comment type="caution">
    <text evidence="1">The sequence shown here is derived from an EMBL/GenBank/DDBJ whole genome shotgun (WGS) entry which is preliminary data.</text>
</comment>
<dbReference type="InterPro" id="IPR010852">
    <property type="entry name" value="ABATE"/>
</dbReference>
<dbReference type="Pfam" id="PF07336">
    <property type="entry name" value="ABATE"/>
    <property type="match status" value="1"/>
</dbReference>
<evidence type="ECO:0000313" key="1">
    <source>
        <dbReference type="EMBL" id="TDD56986.1"/>
    </source>
</evidence>
<dbReference type="Gene3D" id="1.10.3300.10">
    <property type="entry name" value="Jann2411-like domain"/>
    <property type="match status" value="1"/>
</dbReference>
<proteinExistence type="predicted"/>
<evidence type="ECO:0000313" key="2">
    <source>
        <dbReference type="Proteomes" id="UP000295302"/>
    </source>
</evidence>
<dbReference type="SUPFAM" id="SSF160904">
    <property type="entry name" value="Jann2411-like"/>
    <property type="match status" value="1"/>
</dbReference>
<dbReference type="EMBL" id="SMKQ01000002">
    <property type="protein sequence ID" value="TDD56986.1"/>
    <property type="molecule type" value="Genomic_DNA"/>
</dbReference>
<dbReference type="Proteomes" id="UP000295302">
    <property type="component" value="Unassembled WGS sequence"/>
</dbReference>
<dbReference type="AlphaFoldDB" id="A0A4R4ZG14"/>